<gene>
    <name evidence="1" type="ORF">POM88_050463</name>
</gene>
<proteinExistence type="predicted"/>
<evidence type="ECO:0000313" key="2">
    <source>
        <dbReference type="Proteomes" id="UP001237642"/>
    </source>
</evidence>
<sequence>MYFHVEDHVTYLGEVPASKEKKDNSKDSESLESDCLWDLPVLTTLHLICPPHMSNYKLPKSSLINLPVLIIVCLDRVEMPESLSSFSLPALTTLTMRRYVSDGLLYILSTIGEP</sequence>
<organism evidence="1 2">
    <name type="scientific">Heracleum sosnowskyi</name>
    <dbReference type="NCBI Taxonomy" id="360622"/>
    <lineage>
        <taxon>Eukaryota</taxon>
        <taxon>Viridiplantae</taxon>
        <taxon>Streptophyta</taxon>
        <taxon>Embryophyta</taxon>
        <taxon>Tracheophyta</taxon>
        <taxon>Spermatophyta</taxon>
        <taxon>Magnoliopsida</taxon>
        <taxon>eudicotyledons</taxon>
        <taxon>Gunneridae</taxon>
        <taxon>Pentapetalae</taxon>
        <taxon>asterids</taxon>
        <taxon>campanulids</taxon>
        <taxon>Apiales</taxon>
        <taxon>Apiaceae</taxon>
        <taxon>Apioideae</taxon>
        <taxon>apioid superclade</taxon>
        <taxon>Tordylieae</taxon>
        <taxon>Tordyliinae</taxon>
        <taxon>Heracleum</taxon>
    </lineage>
</organism>
<reference evidence="1" key="2">
    <citation type="submission" date="2023-05" db="EMBL/GenBank/DDBJ databases">
        <authorList>
            <person name="Schelkunov M.I."/>
        </authorList>
    </citation>
    <scope>NUCLEOTIDE SEQUENCE</scope>
    <source>
        <strain evidence="1">Hsosn_3</strain>
        <tissue evidence="1">Leaf</tissue>
    </source>
</reference>
<keyword evidence="2" id="KW-1185">Reference proteome</keyword>
<accession>A0AAD8H037</accession>
<dbReference type="AlphaFoldDB" id="A0AAD8H037"/>
<comment type="caution">
    <text evidence="1">The sequence shown here is derived from an EMBL/GenBank/DDBJ whole genome shotgun (WGS) entry which is preliminary data.</text>
</comment>
<dbReference type="EMBL" id="JAUIZM010000011">
    <property type="protein sequence ID" value="KAK1357207.1"/>
    <property type="molecule type" value="Genomic_DNA"/>
</dbReference>
<protein>
    <submittedName>
        <fullName evidence="1">Uncharacterized protein</fullName>
    </submittedName>
</protein>
<evidence type="ECO:0000313" key="1">
    <source>
        <dbReference type="EMBL" id="KAK1357207.1"/>
    </source>
</evidence>
<dbReference type="Proteomes" id="UP001237642">
    <property type="component" value="Unassembled WGS sequence"/>
</dbReference>
<reference evidence="1" key="1">
    <citation type="submission" date="2023-02" db="EMBL/GenBank/DDBJ databases">
        <title>Genome of toxic invasive species Heracleum sosnowskyi carries increased number of genes despite the absence of recent whole-genome duplications.</title>
        <authorList>
            <person name="Schelkunov M."/>
            <person name="Shtratnikova V."/>
            <person name="Makarenko M."/>
            <person name="Klepikova A."/>
            <person name="Omelchenko D."/>
            <person name="Novikova G."/>
            <person name="Obukhova E."/>
            <person name="Bogdanov V."/>
            <person name="Penin A."/>
            <person name="Logacheva M."/>
        </authorList>
    </citation>
    <scope>NUCLEOTIDE SEQUENCE</scope>
    <source>
        <strain evidence="1">Hsosn_3</strain>
        <tissue evidence="1">Leaf</tissue>
    </source>
</reference>
<name>A0AAD8H037_9APIA</name>